<dbReference type="Gene3D" id="3.30.70.1450">
    <property type="entry name" value="Regulator of K+ conductance, C-terminal domain"/>
    <property type="match status" value="1"/>
</dbReference>
<reference evidence="10" key="1">
    <citation type="submission" date="2020-05" db="EMBL/GenBank/DDBJ databases">
        <authorList>
            <person name="Chiriac C."/>
            <person name="Salcher M."/>
            <person name="Ghai R."/>
            <person name="Kavagutti S V."/>
        </authorList>
    </citation>
    <scope>NUCLEOTIDE SEQUENCE</scope>
</reference>
<evidence type="ECO:0000313" key="11">
    <source>
        <dbReference type="EMBL" id="CAB4911267.1"/>
    </source>
</evidence>
<dbReference type="InterPro" id="IPR006036">
    <property type="entry name" value="K_uptake_TrkA"/>
</dbReference>
<dbReference type="Pfam" id="PF02254">
    <property type="entry name" value="TrkA_N"/>
    <property type="match status" value="1"/>
</dbReference>
<dbReference type="InterPro" id="IPR006037">
    <property type="entry name" value="RCK_C"/>
</dbReference>
<evidence type="ECO:0000256" key="4">
    <source>
        <dbReference type="ARBA" id="ARBA00023027"/>
    </source>
</evidence>
<dbReference type="AlphaFoldDB" id="A0A6J7C1P9"/>
<accession>A0A6J7C1P9</accession>
<organism evidence="10">
    <name type="scientific">freshwater metagenome</name>
    <dbReference type="NCBI Taxonomy" id="449393"/>
    <lineage>
        <taxon>unclassified sequences</taxon>
        <taxon>metagenomes</taxon>
        <taxon>ecological metagenomes</taxon>
    </lineage>
</organism>
<dbReference type="GO" id="GO:0005886">
    <property type="term" value="C:plasma membrane"/>
    <property type="evidence" value="ECO:0007669"/>
    <property type="project" value="InterPro"/>
</dbReference>
<dbReference type="SUPFAM" id="SSF51735">
    <property type="entry name" value="NAD(P)-binding Rossmann-fold domains"/>
    <property type="match status" value="1"/>
</dbReference>
<keyword evidence="1" id="KW-0813">Transport</keyword>
<dbReference type="PANTHER" id="PTHR43833:SF5">
    <property type="entry name" value="TRK SYSTEM POTASSIUM UPTAKE PROTEIN TRKA"/>
    <property type="match status" value="1"/>
</dbReference>
<dbReference type="InterPro" id="IPR036721">
    <property type="entry name" value="RCK_C_sf"/>
</dbReference>
<dbReference type="InterPro" id="IPR036291">
    <property type="entry name" value="NAD(P)-bd_dom_sf"/>
</dbReference>
<evidence type="ECO:0000259" key="7">
    <source>
        <dbReference type="PROSITE" id="PS51202"/>
    </source>
</evidence>
<dbReference type="InterPro" id="IPR050721">
    <property type="entry name" value="Trk_Ktr_HKT_K-transport"/>
</dbReference>
<dbReference type="Pfam" id="PF02080">
    <property type="entry name" value="TrkA_C"/>
    <property type="match status" value="1"/>
</dbReference>
<dbReference type="EMBL" id="CAESGF010000002">
    <property type="protein sequence ID" value="CAB4362657.1"/>
    <property type="molecule type" value="Genomic_DNA"/>
</dbReference>
<evidence type="ECO:0000256" key="5">
    <source>
        <dbReference type="ARBA" id="ARBA00023065"/>
    </source>
</evidence>
<name>A0A6J7C1P9_9ZZZZ</name>
<evidence type="ECO:0000313" key="9">
    <source>
        <dbReference type="EMBL" id="CAB4707428.1"/>
    </source>
</evidence>
<feature type="domain" description="RCK N-terminal" evidence="6">
    <location>
        <begin position="1"/>
        <end position="119"/>
    </location>
</feature>
<dbReference type="PROSITE" id="PS51201">
    <property type="entry name" value="RCK_N"/>
    <property type="match status" value="1"/>
</dbReference>
<keyword evidence="3" id="KW-0630">Potassium</keyword>
<sequence length="220" mass="23357">MIVVIAGGGSVGRFIAEQLVGAGHQVTIVDNDIRVFSQYGSTIPGVTWLRGDACDFSMLKSAGLEHADVVASVTGDDEDNLVVSLLAKQEFGVPRVVARVNNPKNEWMFNETWGVDVSVSTPHLITGLVQEAVTVGSFVRLLSFGGGKAKLAEVTLAEGSPAADKEIVDLGFPRDTTVVAVLRDDKVIMPRGDTILRVGDEVLVLVTDESEEAARLILVG</sequence>
<keyword evidence="2" id="KW-0633">Potassium transport</keyword>
<proteinExistence type="predicted"/>
<evidence type="ECO:0000259" key="6">
    <source>
        <dbReference type="PROSITE" id="PS51201"/>
    </source>
</evidence>
<feature type="domain" description="RCK C-terminal" evidence="7">
    <location>
        <begin position="139"/>
        <end position="220"/>
    </location>
</feature>
<dbReference type="PRINTS" id="PR00335">
    <property type="entry name" value="KUPTAKETRKA"/>
</dbReference>
<keyword evidence="5" id="KW-0406">Ion transport</keyword>
<evidence type="ECO:0000313" key="8">
    <source>
        <dbReference type="EMBL" id="CAB4362657.1"/>
    </source>
</evidence>
<evidence type="ECO:0000256" key="1">
    <source>
        <dbReference type="ARBA" id="ARBA00022448"/>
    </source>
</evidence>
<dbReference type="SUPFAM" id="SSF116726">
    <property type="entry name" value="TrkA C-terminal domain-like"/>
    <property type="match status" value="1"/>
</dbReference>
<evidence type="ECO:0000256" key="2">
    <source>
        <dbReference type="ARBA" id="ARBA00022538"/>
    </source>
</evidence>
<dbReference type="Gene3D" id="3.40.50.720">
    <property type="entry name" value="NAD(P)-binding Rossmann-like Domain"/>
    <property type="match status" value="1"/>
</dbReference>
<dbReference type="PANTHER" id="PTHR43833">
    <property type="entry name" value="POTASSIUM CHANNEL PROTEIN 2-RELATED-RELATED"/>
    <property type="match status" value="1"/>
</dbReference>
<evidence type="ECO:0000256" key="3">
    <source>
        <dbReference type="ARBA" id="ARBA00022958"/>
    </source>
</evidence>
<dbReference type="PROSITE" id="PS51202">
    <property type="entry name" value="RCK_C"/>
    <property type="match status" value="1"/>
</dbReference>
<dbReference type="EMBL" id="CAFBOL010000021">
    <property type="protein sequence ID" value="CAB4985125.1"/>
    <property type="molecule type" value="Genomic_DNA"/>
</dbReference>
<evidence type="ECO:0000313" key="10">
    <source>
        <dbReference type="EMBL" id="CAB4851926.1"/>
    </source>
</evidence>
<dbReference type="InterPro" id="IPR003148">
    <property type="entry name" value="RCK_N"/>
</dbReference>
<keyword evidence="4" id="KW-0520">NAD</keyword>
<dbReference type="EMBL" id="CAFBMT010000001">
    <property type="protein sequence ID" value="CAB4911267.1"/>
    <property type="molecule type" value="Genomic_DNA"/>
</dbReference>
<gene>
    <name evidence="9" type="ORF">UFOPK2656_00440</name>
    <name evidence="10" type="ORF">UFOPK3267_01807</name>
    <name evidence="11" type="ORF">UFOPK3651_00208</name>
    <name evidence="12" type="ORF">UFOPK3931_01081</name>
    <name evidence="8" type="ORF">UFOPK4189_00437</name>
</gene>
<dbReference type="EMBL" id="CAEZYF010000002">
    <property type="protein sequence ID" value="CAB4707428.1"/>
    <property type="molecule type" value="Genomic_DNA"/>
</dbReference>
<protein>
    <submittedName>
        <fullName evidence="10">Unannotated protein</fullName>
    </submittedName>
</protein>
<dbReference type="EMBL" id="CAFBIY010000103">
    <property type="protein sequence ID" value="CAB4851926.1"/>
    <property type="molecule type" value="Genomic_DNA"/>
</dbReference>
<evidence type="ECO:0000313" key="12">
    <source>
        <dbReference type="EMBL" id="CAB4985125.1"/>
    </source>
</evidence>
<dbReference type="GO" id="GO:0015079">
    <property type="term" value="F:potassium ion transmembrane transporter activity"/>
    <property type="evidence" value="ECO:0007669"/>
    <property type="project" value="InterPro"/>
</dbReference>